<dbReference type="Proteomes" id="UP000053989">
    <property type="component" value="Unassembled WGS sequence"/>
</dbReference>
<sequence>MSLPCSWIEQVFRVGLIVNDFSNRMGGVASVLDADISFSGQKGAVAQLLGEKQRVVLHLYHHHRSASVYKSSTDRREPT</sequence>
<dbReference type="EMBL" id="KN822041">
    <property type="protein sequence ID" value="KIM62619.1"/>
    <property type="molecule type" value="Genomic_DNA"/>
</dbReference>
<dbReference type="AlphaFoldDB" id="A0A0C3E2B1"/>
<reference evidence="1 2" key="1">
    <citation type="submission" date="2014-04" db="EMBL/GenBank/DDBJ databases">
        <authorList>
            <consortium name="DOE Joint Genome Institute"/>
            <person name="Kuo A."/>
            <person name="Kohler A."/>
            <person name="Nagy L.G."/>
            <person name="Floudas D."/>
            <person name="Copeland A."/>
            <person name="Barry K.W."/>
            <person name="Cichocki N."/>
            <person name="Veneault-Fourrey C."/>
            <person name="LaButti K."/>
            <person name="Lindquist E.A."/>
            <person name="Lipzen A."/>
            <person name="Lundell T."/>
            <person name="Morin E."/>
            <person name="Murat C."/>
            <person name="Sun H."/>
            <person name="Tunlid A."/>
            <person name="Henrissat B."/>
            <person name="Grigoriev I.V."/>
            <person name="Hibbett D.S."/>
            <person name="Martin F."/>
            <person name="Nordberg H.P."/>
            <person name="Cantor M.N."/>
            <person name="Hua S.X."/>
        </authorList>
    </citation>
    <scope>NUCLEOTIDE SEQUENCE [LARGE SCALE GENOMIC DNA]</scope>
    <source>
        <strain evidence="1 2">Foug A</strain>
    </source>
</reference>
<keyword evidence="2" id="KW-1185">Reference proteome</keyword>
<reference evidence="2" key="2">
    <citation type="submission" date="2015-01" db="EMBL/GenBank/DDBJ databases">
        <title>Evolutionary Origins and Diversification of the Mycorrhizal Mutualists.</title>
        <authorList>
            <consortium name="DOE Joint Genome Institute"/>
            <consortium name="Mycorrhizal Genomics Consortium"/>
            <person name="Kohler A."/>
            <person name="Kuo A."/>
            <person name="Nagy L.G."/>
            <person name="Floudas D."/>
            <person name="Copeland A."/>
            <person name="Barry K.W."/>
            <person name="Cichocki N."/>
            <person name="Veneault-Fourrey C."/>
            <person name="LaButti K."/>
            <person name="Lindquist E.A."/>
            <person name="Lipzen A."/>
            <person name="Lundell T."/>
            <person name="Morin E."/>
            <person name="Murat C."/>
            <person name="Riley R."/>
            <person name="Ohm R."/>
            <person name="Sun H."/>
            <person name="Tunlid A."/>
            <person name="Henrissat B."/>
            <person name="Grigoriev I.V."/>
            <person name="Hibbett D.S."/>
            <person name="Martin F."/>
        </authorList>
    </citation>
    <scope>NUCLEOTIDE SEQUENCE [LARGE SCALE GENOMIC DNA]</scope>
    <source>
        <strain evidence="2">Foug A</strain>
    </source>
</reference>
<evidence type="ECO:0000313" key="2">
    <source>
        <dbReference type="Proteomes" id="UP000053989"/>
    </source>
</evidence>
<evidence type="ECO:0000313" key="1">
    <source>
        <dbReference type="EMBL" id="KIM62619.1"/>
    </source>
</evidence>
<accession>A0A0C3E2B1</accession>
<proteinExistence type="predicted"/>
<protein>
    <submittedName>
        <fullName evidence="1">Uncharacterized protein</fullName>
    </submittedName>
</protein>
<organism evidence="1 2">
    <name type="scientific">Scleroderma citrinum Foug A</name>
    <dbReference type="NCBI Taxonomy" id="1036808"/>
    <lineage>
        <taxon>Eukaryota</taxon>
        <taxon>Fungi</taxon>
        <taxon>Dikarya</taxon>
        <taxon>Basidiomycota</taxon>
        <taxon>Agaricomycotina</taxon>
        <taxon>Agaricomycetes</taxon>
        <taxon>Agaricomycetidae</taxon>
        <taxon>Boletales</taxon>
        <taxon>Sclerodermatineae</taxon>
        <taxon>Sclerodermataceae</taxon>
        <taxon>Scleroderma</taxon>
    </lineage>
</organism>
<gene>
    <name evidence="1" type="ORF">SCLCIDRAFT_1214953</name>
</gene>
<name>A0A0C3E2B1_9AGAM</name>
<dbReference type="InParanoid" id="A0A0C3E2B1"/>
<dbReference type="HOGENOM" id="CLU_2607410_0_0_1"/>